<evidence type="ECO:0008006" key="4">
    <source>
        <dbReference type="Google" id="ProtNLM"/>
    </source>
</evidence>
<proteinExistence type="predicted"/>
<evidence type="ECO:0000256" key="1">
    <source>
        <dbReference type="SAM" id="SignalP"/>
    </source>
</evidence>
<gene>
    <name evidence="2" type="ORF">BV97_02300</name>
</gene>
<dbReference type="eggNOG" id="ENOG5031BG1">
    <property type="taxonomic scope" value="Bacteria"/>
</dbReference>
<feature type="chain" id="PRO_5001557048" description="Lipoprotein" evidence="1">
    <location>
        <begin position="20"/>
        <end position="237"/>
    </location>
</feature>
<protein>
    <recommendedName>
        <fullName evidence="4">Lipoprotein</fullName>
    </recommendedName>
</protein>
<name>A0A031JXX1_9SPHN</name>
<sequence length="237" mass="23846">MKTLARMTVLSLMGTMMLAGCGSGDKQPDPADTDPALNGALGDQIMVDPEMAGDQGAAVSAEGRRITVPAQDRTPEAIAAAKKQAAQLAGGALKPAPSPAQGGGAALAAGAATAAQVAAEAKVAKADCSAKVQYSNTWAAKLPAELPVYPRGAVQEAAGIDGQGCALRVVNFATPVSVSDVVSFYYTRALGAGYGAEYKIDGGDSVLGGRKDGKAYVVYARKLDSGLTEVDLVTSGK</sequence>
<dbReference type="EMBL" id="JFYZ01000011">
    <property type="protein sequence ID" value="EZP81643.1"/>
    <property type="molecule type" value="Genomic_DNA"/>
</dbReference>
<comment type="caution">
    <text evidence="2">The sequence shown here is derived from an EMBL/GenBank/DDBJ whole genome shotgun (WGS) entry which is preliminary data.</text>
</comment>
<feature type="signal peptide" evidence="1">
    <location>
        <begin position="1"/>
        <end position="19"/>
    </location>
</feature>
<accession>A0A031JXX1</accession>
<organism evidence="2 3">
    <name type="scientific">Novosphingobium resinovorum</name>
    <dbReference type="NCBI Taxonomy" id="158500"/>
    <lineage>
        <taxon>Bacteria</taxon>
        <taxon>Pseudomonadati</taxon>
        <taxon>Pseudomonadota</taxon>
        <taxon>Alphaproteobacteria</taxon>
        <taxon>Sphingomonadales</taxon>
        <taxon>Sphingomonadaceae</taxon>
        <taxon>Novosphingobium</taxon>
    </lineage>
</organism>
<dbReference type="AlphaFoldDB" id="A0A031JXX1"/>
<dbReference type="RefSeq" id="WP_036525907.1">
    <property type="nucleotide sequence ID" value="NZ_JFYZ01000011.1"/>
</dbReference>
<reference evidence="2 3" key="1">
    <citation type="submission" date="2014-03" db="EMBL/GenBank/DDBJ databases">
        <title>Whole genome sequence of Novosphingobium resinovorum KF1.</title>
        <authorList>
            <person name="Gan H.M."/>
            <person name="Gan H.Y."/>
            <person name="Chew T.H."/>
            <person name="Savka M.A."/>
        </authorList>
    </citation>
    <scope>NUCLEOTIDE SEQUENCE [LARGE SCALE GENOMIC DNA]</scope>
    <source>
        <strain evidence="2 3">KF1</strain>
    </source>
</reference>
<keyword evidence="1" id="KW-0732">Signal</keyword>
<dbReference type="STRING" id="158500.BES08_15835"/>
<evidence type="ECO:0000313" key="2">
    <source>
        <dbReference type="EMBL" id="EZP81643.1"/>
    </source>
</evidence>
<dbReference type="Proteomes" id="UP000024329">
    <property type="component" value="Unassembled WGS sequence"/>
</dbReference>
<evidence type="ECO:0000313" key="3">
    <source>
        <dbReference type="Proteomes" id="UP000024329"/>
    </source>
</evidence>
<dbReference type="PROSITE" id="PS51257">
    <property type="entry name" value="PROKAR_LIPOPROTEIN"/>
    <property type="match status" value="1"/>
</dbReference>
<dbReference type="PATRIC" id="fig|158500.4.peg.2343"/>